<keyword evidence="2" id="KW-1185">Reference proteome</keyword>
<reference evidence="1 2" key="1">
    <citation type="submission" date="2018-11" db="EMBL/GenBank/DDBJ databases">
        <authorList>
            <consortium name="Pathogen Informatics"/>
        </authorList>
    </citation>
    <scope>NUCLEOTIDE SEQUENCE [LARGE SCALE GENOMIC DNA]</scope>
    <source>
        <strain evidence="1 2">Zambia</strain>
    </source>
</reference>
<dbReference type="EMBL" id="UZAI01002125">
    <property type="protein sequence ID" value="VDO68531.1"/>
    <property type="molecule type" value="Genomic_DNA"/>
</dbReference>
<gene>
    <name evidence="1" type="ORF">SMRZ_LOCUS5918</name>
</gene>
<proteinExistence type="predicted"/>
<dbReference type="Proteomes" id="UP000277204">
    <property type="component" value="Unassembled WGS sequence"/>
</dbReference>
<name>A0A183LQ43_9TREM</name>
<organism evidence="1 2">
    <name type="scientific">Schistosoma margrebowiei</name>
    <dbReference type="NCBI Taxonomy" id="48269"/>
    <lineage>
        <taxon>Eukaryota</taxon>
        <taxon>Metazoa</taxon>
        <taxon>Spiralia</taxon>
        <taxon>Lophotrochozoa</taxon>
        <taxon>Platyhelminthes</taxon>
        <taxon>Trematoda</taxon>
        <taxon>Digenea</taxon>
        <taxon>Strigeidida</taxon>
        <taxon>Schistosomatoidea</taxon>
        <taxon>Schistosomatidae</taxon>
        <taxon>Schistosoma</taxon>
    </lineage>
</organism>
<sequence>MLEKGKNSFLDTSRVVYVSRQIMEQKTVDRRGHVLLKCVTRDTIPCYTRSGKN</sequence>
<protein>
    <submittedName>
        <fullName evidence="1">Uncharacterized protein</fullName>
    </submittedName>
</protein>
<dbReference type="AlphaFoldDB" id="A0A183LQ43"/>
<accession>A0A183LQ43</accession>
<evidence type="ECO:0000313" key="2">
    <source>
        <dbReference type="Proteomes" id="UP000277204"/>
    </source>
</evidence>
<evidence type="ECO:0000313" key="1">
    <source>
        <dbReference type="EMBL" id="VDO68531.1"/>
    </source>
</evidence>